<protein>
    <recommendedName>
        <fullName evidence="2">DUF2950 domain-containing protein</fullName>
    </recommendedName>
</protein>
<dbReference type="EMBL" id="MLJW01000130">
    <property type="protein sequence ID" value="OIQ97643.1"/>
    <property type="molecule type" value="Genomic_DNA"/>
</dbReference>
<gene>
    <name evidence="1" type="ORF">GALL_204020</name>
</gene>
<dbReference type="Pfam" id="PF11453">
    <property type="entry name" value="DUF2950"/>
    <property type="match status" value="1"/>
</dbReference>
<organism evidence="1">
    <name type="scientific">mine drainage metagenome</name>
    <dbReference type="NCBI Taxonomy" id="410659"/>
    <lineage>
        <taxon>unclassified sequences</taxon>
        <taxon>metagenomes</taxon>
        <taxon>ecological metagenomes</taxon>
    </lineage>
</organism>
<dbReference type="AlphaFoldDB" id="A0A1J5S764"/>
<sequence>MDSKRRSTELHHAATALLAAAIATLCLVLLPRAALAAGSQTNFDTPEHAVQALIGATRADRPRQILKILGPAGRKLVYSGDAVADRRGRARFVAAYDQASSLEPQGEGKMLLVIGEKRWPFPIPLVKSGKTWRFDTPAGVEEILDRRIGRNELDAIEVCRAYVDAQRDYAAQVHRDDGLSEYAQHFMSAPGKRDGLYWPAGAGQAQSPMGPLLAEARAEGYSGGKAAPYHGYYYRILTRQGRHAPDGARDYRVGGRMIGGFALVAYPARYGDSGVMSFIVNQDGIVYQKNLGPRTEAVARAMSEFDPDPGWAKLPPGADR</sequence>
<name>A0A1J5S764_9ZZZZ</name>
<proteinExistence type="predicted"/>
<evidence type="ECO:0000313" key="1">
    <source>
        <dbReference type="EMBL" id="OIQ97643.1"/>
    </source>
</evidence>
<accession>A0A1J5S764</accession>
<evidence type="ECO:0008006" key="2">
    <source>
        <dbReference type="Google" id="ProtNLM"/>
    </source>
</evidence>
<comment type="caution">
    <text evidence="1">The sequence shown here is derived from an EMBL/GenBank/DDBJ whole genome shotgun (WGS) entry which is preliminary data.</text>
</comment>
<dbReference type="InterPro" id="IPR021556">
    <property type="entry name" value="DUF2950"/>
</dbReference>
<reference evidence="1" key="1">
    <citation type="submission" date="2016-10" db="EMBL/GenBank/DDBJ databases">
        <title>Sequence of Gallionella enrichment culture.</title>
        <authorList>
            <person name="Poehlein A."/>
            <person name="Muehling M."/>
            <person name="Daniel R."/>
        </authorList>
    </citation>
    <scope>NUCLEOTIDE SEQUENCE</scope>
</reference>